<reference evidence="10" key="1">
    <citation type="journal article" date="2023" name="Mol. Phylogenet. Evol.">
        <title>Genome-scale phylogeny and comparative genomics of the fungal order Sordariales.</title>
        <authorList>
            <person name="Hensen N."/>
            <person name="Bonometti L."/>
            <person name="Westerberg I."/>
            <person name="Brannstrom I.O."/>
            <person name="Guillou S."/>
            <person name="Cros-Aarteil S."/>
            <person name="Calhoun S."/>
            <person name="Haridas S."/>
            <person name="Kuo A."/>
            <person name="Mondo S."/>
            <person name="Pangilinan J."/>
            <person name="Riley R."/>
            <person name="LaButti K."/>
            <person name="Andreopoulos B."/>
            <person name="Lipzen A."/>
            <person name="Chen C."/>
            <person name="Yan M."/>
            <person name="Daum C."/>
            <person name="Ng V."/>
            <person name="Clum A."/>
            <person name="Steindorff A."/>
            <person name="Ohm R.A."/>
            <person name="Martin F."/>
            <person name="Silar P."/>
            <person name="Natvig D.O."/>
            <person name="Lalanne C."/>
            <person name="Gautier V."/>
            <person name="Ament-Velasquez S.L."/>
            <person name="Kruys A."/>
            <person name="Hutchinson M.I."/>
            <person name="Powell A.J."/>
            <person name="Barry K."/>
            <person name="Miller A.N."/>
            <person name="Grigoriev I.V."/>
            <person name="Debuchy R."/>
            <person name="Gladieux P."/>
            <person name="Hiltunen Thoren M."/>
            <person name="Johannesson H."/>
        </authorList>
    </citation>
    <scope>NUCLEOTIDE SEQUENCE</scope>
    <source>
        <strain evidence="10">CBS 359.72</strain>
    </source>
</reference>
<dbReference type="InterPro" id="IPR021109">
    <property type="entry name" value="Peptidase_aspartic_dom_sf"/>
</dbReference>
<evidence type="ECO:0000256" key="5">
    <source>
        <dbReference type="ARBA" id="ARBA00022801"/>
    </source>
</evidence>
<keyword evidence="2" id="KW-0645">Protease</keyword>
<keyword evidence="3 8" id="KW-0732">Signal</keyword>
<reference evidence="10" key="2">
    <citation type="submission" date="2023-05" db="EMBL/GenBank/DDBJ databases">
        <authorList>
            <consortium name="Lawrence Berkeley National Laboratory"/>
            <person name="Steindorff A."/>
            <person name="Hensen N."/>
            <person name="Bonometti L."/>
            <person name="Westerberg I."/>
            <person name="Brannstrom I.O."/>
            <person name="Guillou S."/>
            <person name="Cros-Aarteil S."/>
            <person name="Calhoun S."/>
            <person name="Haridas S."/>
            <person name="Kuo A."/>
            <person name="Mondo S."/>
            <person name="Pangilinan J."/>
            <person name="Riley R."/>
            <person name="Labutti K."/>
            <person name="Andreopoulos B."/>
            <person name="Lipzen A."/>
            <person name="Chen C."/>
            <person name="Yanf M."/>
            <person name="Daum C."/>
            <person name="Ng V."/>
            <person name="Clum A."/>
            <person name="Ohm R."/>
            <person name="Martin F."/>
            <person name="Silar P."/>
            <person name="Natvig D."/>
            <person name="Lalanne C."/>
            <person name="Gautier V."/>
            <person name="Ament-Velasquez S.L."/>
            <person name="Kruys A."/>
            <person name="Hutchinson M.I."/>
            <person name="Powell A.J."/>
            <person name="Barry K."/>
            <person name="Miller A.N."/>
            <person name="Grigoriev I.V."/>
            <person name="Debuchy R."/>
            <person name="Gladieux P."/>
            <person name="Thoren M.H."/>
            <person name="Johannesson H."/>
        </authorList>
    </citation>
    <scope>NUCLEOTIDE SEQUENCE</scope>
    <source>
        <strain evidence="10">CBS 359.72</strain>
    </source>
</reference>
<dbReference type="CDD" id="cd05474">
    <property type="entry name" value="SAP_like"/>
    <property type="match status" value="1"/>
</dbReference>
<dbReference type="SUPFAM" id="SSF50630">
    <property type="entry name" value="Acid proteases"/>
    <property type="match status" value="1"/>
</dbReference>
<evidence type="ECO:0000256" key="2">
    <source>
        <dbReference type="ARBA" id="ARBA00022670"/>
    </source>
</evidence>
<feature type="chain" id="PRO_5042969410" evidence="8">
    <location>
        <begin position="22"/>
        <end position="659"/>
    </location>
</feature>
<dbReference type="InterPro" id="IPR033876">
    <property type="entry name" value="SAP-like"/>
</dbReference>
<dbReference type="EMBL" id="MU857712">
    <property type="protein sequence ID" value="KAK4245081.1"/>
    <property type="molecule type" value="Genomic_DNA"/>
</dbReference>
<evidence type="ECO:0000256" key="7">
    <source>
        <dbReference type="SAM" id="MobiDB-lite"/>
    </source>
</evidence>
<feature type="active site" evidence="6">
    <location>
        <position position="285"/>
    </location>
</feature>
<evidence type="ECO:0000313" key="10">
    <source>
        <dbReference type="EMBL" id="KAK4245081.1"/>
    </source>
</evidence>
<dbReference type="PANTHER" id="PTHR47966:SF65">
    <property type="entry name" value="ASPARTIC-TYPE ENDOPEPTIDASE"/>
    <property type="match status" value="1"/>
</dbReference>
<keyword evidence="11" id="KW-1185">Reference proteome</keyword>
<comment type="caution">
    <text evidence="10">The sequence shown here is derived from an EMBL/GenBank/DDBJ whole genome shotgun (WGS) entry which is preliminary data.</text>
</comment>
<evidence type="ECO:0000259" key="9">
    <source>
        <dbReference type="PROSITE" id="PS51767"/>
    </source>
</evidence>
<dbReference type="InterPro" id="IPR033121">
    <property type="entry name" value="PEPTIDASE_A1"/>
</dbReference>
<dbReference type="GO" id="GO:0006508">
    <property type="term" value="P:proteolysis"/>
    <property type="evidence" value="ECO:0007669"/>
    <property type="project" value="UniProtKB-KW"/>
</dbReference>
<keyword evidence="5" id="KW-0378">Hydrolase</keyword>
<keyword evidence="4" id="KW-0064">Aspartyl protease</keyword>
<feature type="signal peptide" evidence="8">
    <location>
        <begin position="1"/>
        <end position="21"/>
    </location>
</feature>
<dbReference type="GO" id="GO:0004190">
    <property type="term" value="F:aspartic-type endopeptidase activity"/>
    <property type="evidence" value="ECO:0007669"/>
    <property type="project" value="UniProtKB-KW"/>
</dbReference>
<dbReference type="PRINTS" id="PR00792">
    <property type="entry name" value="PEPSIN"/>
</dbReference>
<feature type="region of interest" description="Disordered" evidence="7">
    <location>
        <begin position="411"/>
        <end position="498"/>
    </location>
</feature>
<name>A0AAN7CNT9_9PEZI</name>
<dbReference type="PROSITE" id="PS51767">
    <property type="entry name" value="PEPTIDASE_A1"/>
    <property type="match status" value="1"/>
</dbReference>
<dbReference type="InterPro" id="IPR001461">
    <property type="entry name" value="Aspartic_peptidase_A1"/>
</dbReference>
<dbReference type="AlphaFoldDB" id="A0AAN7CNT9"/>
<dbReference type="Gene3D" id="2.40.70.10">
    <property type="entry name" value="Acid Proteases"/>
    <property type="match status" value="2"/>
</dbReference>
<comment type="similarity">
    <text evidence="1">Belongs to the peptidase A1 family.</text>
</comment>
<evidence type="ECO:0000256" key="6">
    <source>
        <dbReference type="PIRSR" id="PIRSR601461-1"/>
    </source>
</evidence>
<dbReference type="PANTHER" id="PTHR47966">
    <property type="entry name" value="BETA-SITE APP-CLEAVING ENZYME, ISOFORM A-RELATED"/>
    <property type="match status" value="1"/>
</dbReference>
<feature type="compositionally biased region" description="Low complexity" evidence="7">
    <location>
        <begin position="419"/>
        <end position="498"/>
    </location>
</feature>
<accession>A0AAN7CNT9</accession>
<evidence type="ECO:0000313" key="11">
    <source>
        <dbReference type="Proteomes" id="UP001303647"/>
    </source>
</evidence>
<evidence type="ECO:0000256" key="1">
    <source>
        <dbReference type="ARBA" id="ARBA00007447"/>
    </source>
</evidence>
<evidence type="ECO:0000256" key="4">
    <source>
        <dbReference type="ARBA" id="ARBA00022750"/>
    </source>
</evidence>
<organism evidence="10 11">
    <name type="scientific">Corynascus novoguineensis</name>
    <dbReference type="NCBI Taxonomy" id="1126955"/>
    <lineage>
        <taxon>Eukaryota</taxon>
        <taxon>Fungi</taxon>
        <taxon>Dikarya</taxon>
        <taxon>Ascomycota</taxon>
        <taxon>Pezizomycotina</taxon>
        <taxon>Sordariomycetes</taxon>
        <taxon>Sordariomycetidae</taxon>
        <taxon>Sordariales</taxon>
        <taxon>Chaetomiaceae</taxon>
        <taxon>Corynascus</taxon>
    </lineage>
</organism>
<dbReference type="Proteomes" id="UP001303647">
    <property type="component" value="Unassembled WGS sequence"/>
</dbReference>
<evidence type="ECO:0000256" key="8">
    <source>
        <dbReference type="SAM" id="SignalP"/>
    </source>
</evidence>
<gene>
    <name evidence="10" type="ORF">C7999DRAFT_34543</name>
</gene>
<protein>
    <submittedName>
        <fullName evidence="10">Aspartic peptidase domain-containing protein</fullName>
    </submittedName>
</protein>
<dbReference type="Pfam" id="PF00026">
    <property type="entry name" value="Asp"/>
    <property type="match status" value="1"/>
</dbReference>
<evidence type="ECO:0000256" key="3">
    <source>
        <dbReference type="ARBA" id="ARBA00022729"/>
    </source>
</evidence>
<proteinExistence type="inferred from homology"/>
<sequence>MSFALYAAALLPVAVLGVGLAIPEDNQMVQQGGLIRYPIIPQQGNLLFGKHSNFTKRQTDTGISGKRSGTMYTIELTLGTPGQKVPVQFDTGSAELWVNPVCSQSNTPEYCAAQPRFTESSTLVDLDQQGGVVYGTGYANFEYVADYVAVGSAKITQQIFGVAYDSAHTVLGIMGAGPDLNGWDSGYPLVVDSLAEQGFTNSRAFSMDLKGLDSARGSVIFGGIDTKKYSGNLIKRPIIPAAESPDKMTRFWVYVNGISVNQPDGNVVTVYSTPAGGKGQPVLLDSGYTLSALPAPIMEKLVSAFPSAQYDAEADMYVVDCLDPGKGGSLDFTFGDDVINVRYYDFVWHYPDSNLCVLGAFADDFPVLGDTFLRSAYVVYDWDNRMIHLGQSDDCGSKLVAIGSGPDAVPSIAGECGQSTPSSTSTSSRSTSTSSSSMRSTSATVTKTSKTSSATSSKTSTASETFSTSEPTSTTDQPSSTFTSSKTAVTSKTVSRSTITITSATTSTVTSCPPTVTHCTAGHVTTEIITKTTAVCPETTGTYTFPRTVICNGGNDSSCPSGSTRTTTLTVTVSPLPPTERTTHIVPGCTTNPSITTTTTLVTALPTGDCVGCRPGGHGANWTITATAKPPFVTAGGAKVGVVYGAMGFVGGLMAVIGL</sequence>
<feature type="active site" evidence="6">
    <location>
        <position position="90"/>
    </location>
</feature>
<feature type="domain" description="Peptidase A1" evidence="9">
    <location>
        <begin position="72"/>
        <end position="390"/>
    </location>
</feature>